<reference evidence="1 2" key="1">
    <citation type="submission" date="2024-01" db="EMBL/GenBank/DDBJ databases">
        <title>The genomes of 5 underutilized Papilionoideae crops provide insights into root nodulation and disease resistance.</title>
        <authorList>
            <person name="Yuan L."/>
        </authorList>
    </citation>
    <scope>NUCLEOTIDE SEQUENCE [LARGE SCALE GENOMIC DNA]</scope>
    <source>
        <strain evidence="1">LY-2023</strain>
        <tissue evidence="1">Leaf</tissue>
    </source>
</reference>
<organism evidence="1 2">
    <name type="scientific">Clitoria ternatea</name>
    <name type="common">Butterfly pea</name>
    <dbReference type="NCBI Taxonomy" id="43366"/>
    <lineage>
        <taxon>Eukaryota</taxon>
        <taxon>Viridiplantae</taxon>
        <taxon>Streptophyta</taxon>
        <taxon>Embryophyta</taxon>
        <taxon>Tracheophyta</taxon>
        <taxon>Spermatophyta</taxon>
        <taxon>Magnoliopsida</taxon>
        <taxon>eudicotyledons</taxon>
        <taxon>Gunneridae</taxon>
        <taxon>Pentapetalae</taxon>
        <taxon>rosids</taxon>
        <taxon>fabids</taxon>
        <taxon>Fabales</taxon>
        <taxon>Fabaceae</taxon>
        <taxon>Papilionoideae</taxon>
        <taxon>50 kb inversion clade</taxon>
        <taxon>NPAAA clade</taxon>
        <taxon>indigoferoid/millettioid clade</taxon>
        <taxon>Phaseoleae</taxon>
        <taxon>Clitoria</taxon>
    </lineage>
</organism>
<accession>A0AAN9J8L5</accession>
<dbReference type="EMBL" id="JAYKXN010000004">
    <property type="protein sequence ID" value="KAK7294357.1"/>
    <property type="molecule type" value="Genomic_DNA"/>
</dbReference>
<sequence length="172" mass="18918">MALVEIRFEFEKAESVVTIGSLQEVVSKDGRQRLPVLVSCFENVSETGNTKETVSLRLILLGFKRQPLASGIFVPLFKLLPPASSISDSVVRVSVRAMSLSLRPPTSLVSVQDSPTASLFKASFLTSRLVPLLCSRSNFGVWTFFNSNSSLVVREGYNHRNATAIQGKREAR</sequence>
<comment type="caution">
    <text evidence="1">The sequence shown here is derived from an EMBL/GenBank/DDBJ whole genome shotgun (WGS) entry which is preliminary data.</text>
</comment>
<dbReference type="Proteomes" id="UP001359559">
    <property type="component" value="Unassembled WGS sequence"/>
</dbReference>
<evidence type="ECO:0000313" key="1">
    <source>
        <dbReference type="EMBL" id="KAK7294357.1"/>
    </source>
</evidence>
<gene>
    <name evidence="1" type="ORF">RJT34_17246</name>
</gene>
<proteinExistence type="predicted"/>
<dbReference type="AlphaFoldDB" id="A0AAN9J8L5"/>
<keyword evidence="2" id="KW-1185">Reference proteome</keyword>
<protein>
    <submittedName>
        <fullName evidence="1">Uncharacterized protein</fullName>
    </submittedName>
</protein>
<evidence type="ECO:0000313" key="2">
    <source>
        <dbReference type="Proteomes" id="UP001359559"/>
    </source>
</evidence>
<name>A0AAN9J8L5_CLITE</name>